<feature type="transmembrane region" description="Helical" evidence="2">
    <location>
        <begin position="144"/>
        <end position="165"/>
    </location>
</feature>
<feature type="transmembrane region" description="Helical" evidence="2">
    <location>
        <begin position="247"/>
        <end position="264"/>
    </location>
</feature>
<feature type="transmembrane region" description="Helical" evidence="2">
    <location>
        <begin position="276"/>
        <end position="295"/>
    </location>
</feature>
<dbReference type="STRING" id="708187.A0A1Q8RRL7"/>
<keyword evidence="2" id="KW-1133">Transmembrane helix</keyword>
<protein>
    <submittedName>
        <fullName evidence="3">Beta-1,2-xylosyltransferase 1-like protein 2</fullName>
    </submittedName>
</protein>
<dbReference type="PANTHER" id="PTHR12203:SF35">
    <property type="entry name" value="PROTEIN O-GLUCOSYLTRANSFERASE 1"/>
    <property type="match status" value="1"/>
</dbReference>
<dbReference type="Proteomes" id="UP000186583">
    <property type="component" value="Unassembled WGS sequence"/>
</dbReference>
<evidence type="ECO:0000313" key="4">
    <source>
        <dbReference type="Proteomes" id="UP000186583"/>
    </source>
</evidence>
<feature type="transmembrane region" description="Helical" evidence="2">
    <location>
        <begin position="177"/>
        <end position="196"/>
    </location>
</feature>
<sequence length="910" mass="102653">MPGAEGRFVRRDADTVSHLEKTVPARPRRGAAFLLMFCIFLRLEVFHKVTAQLQCSTPGVESFLCLLVVVYNALFNHKTRPPVEGLPDPWTSLWDDLVQWADGSRFLVISSSFLVSYGTFIAVSTEPRSTYFCSSLLDSPLMTLLLQLLGLLLDFAIIVLLWSILAWTKTTTLRLRSLSVILVASGVLIKLVHVLTSPFVSSIEGYPPSFWAVDSLYVFDVLIDSFHVGVLLVSLVIVACETSTTTPVGLMTFVFGLLSSLENIHRIGKWQLTSKVTAIGPLYAVCVGYSMFTYATNTHSILYLRRTFFLILVIAILVGCTIYGVVKSATSKSHPVDVIIYETRVESDRWLRHAATSDSLKVAVDIYQERHYGRDPPPNFDKWYDFAKARKSVIMDHFEQMESDILPFWGLKPEAIRQACAERVPKEPHIAVVTVANKQVSHNYDSEDDHKKVLDELVKMIEGFAGHLSDMKIPINLSDQPRVLTPWSDLTRYTKTGMKQKSKLLSSRSVDETVVSDSTTEAPQGGAIVEAKDPEKKQTQNLASSSPSALQTEAQIVAATREFRDMEASVCAAGSPGRSGLHWNVRDFCSSCVKWHEDAQFMWNWPEAKSLCEQKDITRLHSFHNSAPPIRPLRELLPIFGRSKADGFNDILIPLAPLREDRPDVHKDFRQRKDALYWRGRVGARPISEEALRGNHRHRLVHLINNASAADDITMLLGAPSKGLWYGYEVVSAREANKVLPFDVGISEYLCEGVGCAKAKAELGLKAAQEPLEYRYVLLLDEDSGTPSEVLRTVRSPGSVPFMASLFGEWYSERLIPWLHFVPLDTRFQAVHSTLSYFAGLKYRGNINGREIEFESRWEDAEWIATQGARWAEKALRREDMEIYLFRLLLEWGRVVRDDRDSIGFRLKKD</sequence>
<dbReference type="AlphaFoldDB" id="A0A1Q8RRL7"/>
<accession>A0A1Q8RRL7</accession>
<dbReference type="GO" id="GO:0016740">
    <property type="term" value="F:transferase activity"/>
    <property type="evidence" value="ECO:0007669"/>
    <property type="project" value="UniProtKB-KW"/>
</dbReference>
<gene>
    <name evidence="3" type="ORF">CCHL11_07828</name>
</gene>
<keyword evidence="2" id="KW-0472">Membrane</keyword>
<keyword evidence="4" id="KW-1185">Reference proteome</keyword>
<feature type="transmembrane region" description="Helical" evidence="2">
    <location>
        <begin position="307"/>
        <end position="326"/>
    </location>
</feature>
<name>A0A1Q8RRL7_9PEZI</name>
<feature type="transmembrane region" description="Helical" evidence="2">
    <location>
        <begin position="216"/>
        <end position="240"/>
    </location>
</feature>
<dbReference type="PANTHER" id="PTHR12203">
    <property type="entry name" value="KDEL LYS-ASP-GLU-LEU CONTAINING - RELATED"/>
    <property type="match status" value="1"/>
</dbReference>
<keyword evidence="2" id="KW-0812">Transmembrane</keyword>
<feature type="transmembrane region" description="Helical" evidence="2">
    <location>
        <begin position="106"/>
        <end position="124"/>
    </location>
</feature>
<evidence type="ECO:0000313" key="3">
    <source>
        <dbReference type="EMBL" id="OLN86813.1"/>
    </source>
</evidence>
<keyword evidence="3" id="KW-0808">Transferase</keyword>
<feature type="compositionally biased region" description="Polar residues" evidence="1">
    <location>
        <begin position="539"/>
        <end position="549"/>
    </location>
</feature>
<comment type="caution">
    <text evidence="3">The sequence shown here is derived from an EMBL/GenBank/DDBJ whole genome shotgun (WGS) entry which is preliminary data.</text>
</comment>
<feature type="region of interest" description="Disordered" evidence="1">
    <location>
        <begin position="514"/>
        <end position="549"/>
    </location>
</feature>
<organism evidence="3 4">
    <name type="scientific">Colletotrichum chlorophyti</name>
    <dbReference type="NCBI Taxonomy" id="708187"/>
    <lineage>
        <taxon>Eukaryota</taxon>
        <taxon>Fungi</taxon>
        <taxon>Dikarya</taxon>
        <taxon>Ascomycota</taxon>
        <taxon>Pezizomycotina</taxon>
        <taxon>Sordariomycetes</taxon>
        <taxon>Hypocreomycetidae</taxon>
        <taxon>Glomerellales</taxon>
        <taxon>Glomerellaceae</taxon>
        <taxon>Colletotrichum</taxon>
    </lineage>
</organism>
<evidence type="ECO:0000256" key="1">
    <source>
        <dbReference type="SAM" id="MobiDB-lite"/>
    </source>
</evidence>
<dbReference type="EMBL" id="MPGH01000109">
    <property type="protein sequence ID" value="OLN86813.1"/>
    <property type="molecule type" value="Genomic_DNA"/>
</dbReference>
<dbReference type="OrthoDB" id="541052at2759"/>
<proteinExistence type="predicted"/>
<dbReference type="InterPro" id="IPR051091">
    <property type="entry name" value="O-Glucosyltr/Glycosyltrsf_90"/>
</dbReference>
<reference evidence="3 4" key="1">
    <citation type="submission" date="2016-11" db="EMBL/GenBank/DDBJ databases">
        <title>Draft Genome Assembly of Colletotrichum chlorophyti a pathogen of herbaceous plants.</title>
        <authorList>
            <person name="Gan P."/>
            <person name="Narusaka M."/>
            <person name="Tsushima A."/>
            <person name="Narusaka Y."/>
            <person name="Takano Y."/>
            <person name="Shirasu K."/>
        </authorList>
    </citation>
    <scope>NUCLEOTIDE SEQUENCE [LARGE SCALE GENOMIC DNA]</scope>
    <source>
        <strain evidence="3 4">NTL11</strain>
    </source>
</reference>
<evidence type="ECO:0000256" key="2">
    <source>
        <dbReference type="SAM" id="Phobius"/>
    </source>
</evidence>